<evidence type="ECO:0000313" key="4">
    <source>
        <dbReference type="Proteomes" id="UP000315295"/>
    </source>
</evidence>
<reference evidence="2 4" key="1">
    <citation type="journal article" date="2019" name="G3 (Bethesda)">
        <title>Sequencing of a Wild Apple (Malus baccata) Genome Unravels the Differences Between Cultivated and Wild Apple Species Regarding Disease Resistance and Cold Tolerance.</title>
        <authorList>
            <person name="Chen X."/>
        </authorList>
    </citation>
    <scope>NUCLEOTIDE SEQUENCE [LARGE SCALE GENOMIC DNA]</scope>
    <source>
        <strain evidence="4">cv. Shandingzi</strain>
        <tissue evidence="2">Leaves</tissue>
    </source>
</reference>
<dbReference type="EMBL" id="VIEB01000521">
    <property type="protein sequence ID" value="TQD87922.1"/>
    <property type="molecule type" value="Genomic_DNA"/>
</dbReference>
<evidence type="ECO:0000313" key="2">
    <source>
        <dbReference type="EMBL" id="TQD77980.1"/>
    </source>
</evidence>
<name>A0A540KUS1_MALBA</name>
<evidence type="ECO:0000256" key="1">
    <source>
        <dbReference type="SAM" id="MobiDB-lite"/>
    </source>
</evidence>
<feature type="compositionally biased region" description="Basic and acidic residues" evidence="1">
    <location>
        <begin position="55"/>
        <end position="65"/>
    </location>
</feature>
<comment type="caution">
    <text evidence="2">The sequence shown here is derived from an EMBL/GenBank/DDBJ whole genome shotgun (WGS) entry which is preliminary data.</text>
</comment>
<feature type="region of interest" description="Disordered" evidence="1">
    <location>
        <begin position="1"/>
        <end position="65"/>
    </location>
</feature>
<dbReference type="AlphaFoldDB" id="A0A540KUS1"/>
<dbReference type="Proteomes" id="UP000315295">
    <property type="component" value="Unassembled WGS sequence"/>
</dbReference>
<protein>
    <submittedName>
        <fullName evidence="2">Uncharacterized protein</fullName>
    </submittedName>
</protein>
<dbReference type="EMBL" id="VIEB01000932">
    <property type="protein sequence ID" value="TQD77980.1"/>
    <property type="molecule type" value="Genomic_DNA"/>
</dbReference>
<dbReference type="PANTHER" id="PTHR35831:SF1">
    <property type="match status" value="1"/>
</dbReference>
<sequence length="65" mass="6237">MASMKAKVQLGSQLSGQGKKEPAVAKAGDGGAKAPASKAAPKKAAAAPKAPAPKKGKDGKAAAKK</sequence>
<keyword evidence="4" id="KW-1185">Reference proteome</keyword>
<accession>A0A540KUS1</accession>
<dbReference type="PANTHER" id="PTHR35831">
    <property type="entry name" value="OS01G0642200 PROTEIN"/>
    <property type="match status" value="1"/>
</dbReference>
<organism evidence="2 4">
    <name type="scientific">Malus baccata</name>
    <name type="common">Siberian crab apple</name>
    <name type="synonym">Pyrus baccata</name>
    <dbReference type="NCBI Taxonomy" id="106549"/>
    <lineage>
        <taxon>Eukaryota</taxon>
        <taxon>Viridiplantae</taxon>
        <taxon>Streptophyta</taxon>
        <taxon>Embryophyta</taxon>
        <taxon>Tracheophyta</taxon>
        <taxon>Spermatophyta</taxon>
        <taxon>Magnoliopsida</taxon>
        <taxon>eudicotyledons</taxon>
        <taxon>Gunneridae</taxon>
        <taxon>Pentapetalae</taxon>
        <taxon>rosids</taxon>
        <taxon>fabids</taxon>
        <taxon>Rosales</taxon>
        <taxon>Rosaceae</taxon>
        <taxon>Amygdaloideae</taxon>
        <taxon>Maleae</taxon>
        <taxon>Malus</taxon>
    </lineage>
</organism>
<proteinExistence type="predicted"/>
<evidence type="ECO:0000313" key="3">
    <source>
        <dbReference type="EMBL" id="TQD87922.1"/>
    </source>
</evidence>
<gene>
    <name evidence="3" type="ORF">C1H46_026559</name>
    <name evidence="2" type="ORF">C1H46_036432</name>
</gene>
<feature type="compositionally biased region" description="Low complexity" evidence="1">
    <location>
        <begin position="32"/>
        <end position="49"/>
    </location>
</feature>